<dbReference type="EMBL" id="JAJSOF020000001">
    <property type="protein sequence ID" value="KAJ4451856.1"/>
    <property type="molecule type" value="Genomic_DNA"/>
</dbReference>
<evidence type="ECO:0000313" key="3">
    <source>
        <dbReference type="Proteomes" id="UP001148838"/>
    </source>
</evidence>
<dbReference type="PANTHER" id="PTHR47326">
    <property type="entry name" value="TRANSPOSABLE ELEMENT TC3 TRANSPOSASE-LIKE PROTEIN"/>
    <property type="match status" value="1"/>
</dbReference>
<name>A0ABQ8TYN6_PERAM</name>
<proteinExistence type="predicted"/>
<sequence length="141" mass="16196">MSGLVDRPMGGLVDRPMGGLVDRPMSRMGTTGRPRIVTTNENHGLIQQVLQSPKRSPRRISLKLGSSDRSVRGMFKELGGFTYRIQVAQRLTERDERVRLQFCSRVLSMMYQDPDFFWNIGFSDESHIHLDGYINRQTTCF</sequence>
<reference evidence="2 3" key="1">
    <citation type="journal article" date="2022" name="Allergy">
        <title>Genome assembly and annotation of Periplaneta americana reveal a comprehensive cockroach allergen profile.</title>
        <authorList>
            <person name="Wang L."/>
            <person name="Xiong Q."/>
            <person name="Saelim N."/>
            <person name="Wang L."/>
            <person name="Nong W."/>
            <person name="Wan A.T."/>
            <person name="Shi M."/>
            <person name="Liu X."/>
            <person name="Cao Q."/>
            <person name="Hui J.H.L."/>
            <person name="Sookrung N."/>
            <person name="Leung T.F."/>
            <person name="Tungtrongchitr A."/>
            <person name="Tsui S.K.W."/>
        </authorList>
    </citation>
    <scope>NUCLEOTIDE SEQUENCE [LARGE SCALE GENOMIC DNA]</scope>
    <source>
        <strain evidence="2">PWHHKU_190912</strain>
    </source>
</reference>
<protein>
    <submittedName>
        <fullName evidence="2">Uncharacterized protein</fullName>
    </submittedName>
</protein>
<dbReference type="Proteomes" id="UP001148838">
    <property type="component" value="Unassembled WGS sequence"/>
</dbReference>
<evidence type="ECO:0000313" key="2">
    <source>
        <dbReference type="EMBL" id="KAJ4451856.1"/>
    </source>
</evidence>
<gene>
    <name evidence="2" type="ORF">ANN_03334</name>
</gene>
<dbReference type="InterPro" id="IPR036397">
    <property type="entry name" value="RNaseH_sf"/>
</dbReference>
<evidence type="ECO:0000256" key="1">
    <source>
        <dbReference type="SAM" id="MobiDB-lite"/>
    </source>
</evidence>
<dbReference type="Gene3D" id="3.30.420.10">
    <property type="entry name" value="Ribonuclease H-like superfamily/Ribonuclease H"/>
    <property type="match status" value="1"/>
</dbReference>
<feature type="region of interest" description="Disordered" evidence="1">
    <location>
        <begin position="1"/>
        <end position="29"/>
    </location>
</feature>
<keyword evidence="3" id="KW-1185">Reference proteome</keyword>
<comment type="caution">
    <text evidence="2">The sequence shown here is derived from an EMBL/GenBank/DDBJ whole genome shotgun (WGS) entry which is preliminary data.</text>
</comment>
<accession>A0ABQ8TYN6</accession>
<organism evidence="2 3">
    <name type="scientific">Periplaneta americana</name>
    <name type="common">American cockroach</name>
    <name type="synonym">Blatta americana</name>
    <dbReference type="NCBI Taxonomy" id="6978"/>
    <lineage>
        <taxon>Eukaryota</taxon>
        <taxon>Metazoa</taxon>
        <taxon>Ecdysozoa</taxon>
        <taxon>Arthropoda</taxon>
        <taxon>Hexapoda</taxon>
        <taxon>Insecta</taxon>
        <taxon>Pterygota</taxon>
        <taxon>Neoptera</taxon>
        <taxon>Polyneoptera</taxon>
        <taxon>Dictyoptera</taxon>
        <taxon>Blattodea</taxon>
        <taxon>Blattoidea</taxon>
        <taxon>Blattidae</taxon>
        <taxon>Blattinae</taxon>
        <taxon>Periplaneta</taxon>
    </lineage>
</organism>
<dbReference type="PANTHER" id="PTHR47326:SF1">
    <property type="entry name" value="HTH PSQ-TYPE DOMAIN-CONTAINING PROTEIN"/>
    <property type="match status" value="1"/>
</dbReference>